<dbReference type="Proteomes" id="UP001642487">
    <property type="component" value="Chromosome 6"/>
</dbReference>
<gene>
    <name evidence="2" type="ORF">CITCOLO1_LOCUS16542</name>
</gene>
<evidence type="ECO:0000313" key="2">
    <source>
        <dbReference type="EMBL" id="CAK9324309.1"/>
    </source>
</evidence>
<keyword evidence="1" id="KW-0472">Membrane</keyword>
<evidence type="ECO:0000256" key="1">
    <source>
        <dbReference type="SAM" id="Phobius"/>
    </source>
</evidence>
<protein>
    <submittedName>
        <fullName evidence="2">Uncharacterized protein</fullName>
    </submittedName>
</protein>
<keyword evidence="1" id="KW-1133">Transmembrane helix</keyword>
<dbReference type="EMBL" id="OZ021740">
    <property type="protein sequence ID" value="CAK9324309.1"/>
    <property type="molecule type" value="Genomic_DNA"/>
</dbReference>
<name>A0ABP0YVD6_9ROSI</name>
<evidence type="ECO:0000313" key="3">
    <source>
        <dbReference type="Proteomes" id="UP001642487"/>
    </source>
</evidence>
<proteinExistence type="predicted"/>
<feature type="transmembrane region" description="Helical" evidence="1">
    <location>
        <begin position="6"/>
        <end position="27"/>
    </location>
</feature>
<reference evidence="2 3" key="1">
    <citation type="submission" date="2024-03" db="EMBL/GenBank/DDBJ databases">
        <authorList>
            <person name="Gkanogiannis A."/>
            <person name="Becerra Lopez-Lavalle L."/>
        </authorList>
    </citation>
    <scope>NUCLEOTIDE SEQUENCE [LARGE SCALE GENOMIC DNA]</scope>
</reference>
<accession>A0ABP0YVD6</accession>
<keyword evidence="3" id="KW-1185">Reference proteome</keyword>
<organism evidence="2 3">
    <name type="scientific">Citrullus colocynthis</name>
    <name type="common">colocynth</name>
    <dbReference type="NCBI Taxonomy" id="252529"/>
    <lineage>
        <taxon>Eukaryota</taxon>
        <taxon>Viridiplantae</taxon>
        <taxon>Streptophyta</taxon>
        <taxon>Embryophyta</taxon>
        <taxon>Tracheophyta</taxon>
        <taxon>Spermatophyta</taxon>
        <taxon>Magnoliopsida</taxon>
        <taxon>eudicotyledons</taxon>
        <taxon>Gunneridae</taxon>
        <taxon>Pentapetalae</taxon>
        <taxon>rosids</taxon>
        <taxon>fabids</taxon>
        <taxon>Cucurbitales</taxon>
        <taxon>Cucurbitaceae</taxon>
        <taxon>Benincaseae</taxon>
        <taxon>Citrullus</taxon>
    </lineage>
</organism>
<keyword evidence="1" id="KW-0812">Transmembrane</keyword>
<sequence>MQCELLASHSLFQIIISSSMAIIVYVYNKFELLLPRITEAITSLYEIDSDLLDIKSVVCSVLKLAKDFGNIHFAKCSRFSNLAAHTAS</sequence>